<organism evidence="1">
    <name type="scientific">sediment metagenome</name>
    <dbReference type="NCBI Taxonomy" id="749907"/>
    <lineage>
        <taxon>unclassified sequences</taxon>
        <taxon>metagenomes</taxon>
        <taxon>ecological metagenomes</taxon>
    </lineage>
</organism>
<accession>D9PLU9</accession>
<evidence type="ECO:0000313" key="1">
    <source>
        <dbReference type="EMBL" id="EFK95471.1"/>
    </source>
</evidence>
<dbReference type="AlphaFoldDB" id="D9PLU9"/>
<name>D9PLU9_9ZZZZ</name>
<dbReference type="EMBL" id="ADZX01000767">
    <property type="protein sequence ID" value="EFK95471.1"/>
    <property type="molecule type" value="Genomic_DNA"/>
</dbReference>
<reference evidence="1" key="1">
    <citation type="submission" date="2010-07" db="EMBL/GenBank/DDBJ databases">
        <authorList>
            <consortium name="CONSOLIDER consortium CSD2007-00005"/>
            <person name="Guazzaroni M.-E."/>
            <person name="Richter M."/>
            <person name="Garcia-Salamanca A."/>
            <person name="Yarza P."/>
            <person name="Ferrer M."/>
        </authorList>
    </citation>
    <scope>NUCLEOTIDE SEQUENCE</scope>
</reference>
<reference evidence="1" key="2">
    <citation type="journal article" date="2011" name="Microb. Ecol.">
        <title>Taxonomic and Functional Metagenomic Profiling of the Microbial Community in the Anoxic Sediment of a Sub-saline Shallow Lake (Laguna de Carrizo, Central Spain).</title>
        <authorList>
            <person name="Ferrer M."/>
            <person name="Guazzaroni M.E."/>
            <person name="Richter M."/>
            <person name="Garcia-Salamanca A."/>
            <person name="Yarza P."/>
            <person name="Suarez-Suarez A."/>
            <person name="Solano J."/>
            <person name="Alcaide M."/>
            <person name="van Dillewijn P."/>
            <person name="Molina-Henares M.A."/>
            <person name="Lopez-Cortes N."/>
            <person name="Al-Ramahi Y."/>
            <person name="Guerrero C."/>
            <person name="Acosta A."/>
            <person name="de Eugenio L.I."/>
            <person name="Martinez V."/>
            <person name="Marques S."/>
            <person name="Rojo F."/>
            <person name="Santero E."/>
            <person name="Genilloud O."/>
            <person name="Perez-Perez J."/>
            <person name="Rossello-Mora R."/>
            <person name="Ramos J.L."/>
        </authorList>
    </citation>
    <scope>NUCLEOTIDE SEQUENCE</scope>
</reference>
<protein>
    <submittedName>
        <fullName evidence="1">Uncharacterized protein</fullName>
    </submittedName>
</protein>
<sequence length="67" mass="7937">MDIKEKECILNLDLDFFHPDLDFIDYKLKKDLVVKLSEISKIITIATSPYFMNQARALEILHDIYTF</sequence>
<proteinExistence type="predicted"/>
<comment type="caution">
    <text evidence="1">The sequence shown here is derived from an EMBL/GenBank/DDBJ whole genome shotgun (WGS) entry which is preliminary data.</text>
</comment>
<gene>
    <name evidence="1" type="ORF">LDC_2525</name>
</gene>